<reference evidence="1" key="1">
    <citation type="submission" date="2019-08" db="EMBL/GenBank/DDBJ databases">
        <authorList>
            <person name="Kucharzyk K."/>
            <person name="Murdoch R.W."/>
            <person name="Higgins S."/>
            <person name="Loffler F."/>
        </authorList>
    </citation>
    <scope>NUCLEOTIDE SEQUENCE</scope>
</reference>
<dbReference type="AlphaFoldDB" id="A0A644Y2B6"/>
<dbReference type="EMBL" id="VSSQ01003822">
    <property type="protein sequence ID" value="MPM22499.1"/>
    <property type="molecule type" value="Genomic_DNA"/>
</dbReference>
<sequence length="199" mass="22847">MADFMVGNRQFIFFRENRIFPLVAGQNDFQSILQIGLSDLAASFLYGMESAFIYQIGKVSSGAAGCILCDSFQINILRHFDCFCMHPQNRLSAGNIRQFEWNAPVKTPWPQQRFVKNFRFVRCCQDHHAFFRGKTVHFIQQLVERLVPLIISGDSRQVTALADRIDFINEDDAGGFCLRLIEQIPHPGCSDTDKHLHKF</sequence>
<accession>A0A644Y2B6</accession>
<protein>
    <submittedName>
        <fullName evidence="1">Uncharacterized protein</fullName>
    </submittedName>
</protein>
<comment type="caution">
    <text evidence="1">The sequence shown here is derived from an EMBL/GenBank/DDBJ whole genome shotgun (WGS) entry which is preliminary data.</text>
</comment>
<name>A0A644Y2B6_9ZZZZ</name>
<proteinExistence type="predicted"/>
<gene>
    <name evidence="1" type="ORF">SDC9_68954</name>
</gene>
<organism evidence="1">
    <name type="scientific">bioreactor metagenome</name>
    <dbReference type="NCBI Taxonomy" id="1076179"/>
    <lineage>
        <taxon>unclassified sequences</taxon>
        <taxon>metagenomes</taxon>
        <taxon>ecological metagenomes</taxon>
    </lineage>
</organism>
<evidence type="ECO:0000313" key="1">
    <source>
        <dbReference type="EMBL" id="MPM22499.1"/>
    </source>
</evidence>